<protein>
    <submittedName>
        <fullName evidence="4">Flagellar outer dynein arm light chain 5</fullName>
    </submittedName>
</protein>
<dbReference type="SMART" id="SM00054">
    <property type="entry name" value="EFh"/>
    <property type="match status" value="3"/>
</dbReference>
<dbReference type="AlphaFoldDB" id="A0A2P6TGC7"/>
<dbReference type="InterPro" id="IPR050230">
    <property type="entry name" value="CALM/Myosin/TropC-like"/>
</dbReference>
<feature type="domain" description="EF-hand" evidence="3">
    <location>
        <begin position="118"/>
        <end position="152"/>
    </location>
</feature>
<evidence type="ECO:0000313" key="5">
    <source>
        <dbReference type="Proteomes" id="UP000239899"/>
    </source>
</evidence>
<reference evidence="4 5" key="1">
    <citation type="journal article" date="2018" name="Plant J.">
        <title>Genome sequences of Chlorella sorokiniana UTEX 1602 and Micractinium conductrix SAG 241.80: implications to maltose excretion by a green alga.</title>
        <authorList>
            <person name="Arriola M.B."/>
            <person name="Velmurugan N."/>
            <person name="Zhang Y."/>
            <person name="Plunkett M.H."/>
            <person name="Hondzo H."/>
            <person name="Barney B.M."/>
        </authorList>
    </citation>
    <scope>NUCLEOTIDE SEQUENCE [LARGE SCALE GENOMIC DNA]</scope>
    <source>
        <strain evidence="5">UTEX 1602</strain>
    </source>
</reference>
<feature type="domain" description="EF-hand" evidence="3">
    <location>
        <begin position="6"/>
        <end position="41"/>
    </location>
</feature>
<evidence type="ECO:0000256" key="2">
    <source>
        <dbReference type="ARBA" id="ARBA00022837"/>
    </source>
</evidence>
<evidence type="ECO:0000313" key="4">
    <source>
        <dbReference type="EMBL" id="PRW33173.1"/>
    </source>
</evidence>
<proteinExistence type="predicted"/>
<keyword evidence="2" id="KW-0106">Calcium</keyword>
<dbReference type="FunFam" id="1.10.238.10:FF:000178">
    <property type="entry name" value="Calmodulin-2 A"/>
    <property type="match status" value="1"/>
</dbReference>
<dbReference type="InterPro" id="IPR011992">
    <property type="entry name" value="EF-hand-dom_pair"/>
</dbReference>
<dbReference type="SUPFAM" id="SSF47473">
    <property type="entry name" value="EF-hand"/>
    <property type="match status" value="1"/>
</dbReference>
<dbReference type="Pfam" id="PF13499">
    <property type="entry name" value="EF-hand_7"/>
    <property type="match status" value="1"/>
</dbReference>
<dbReference type="PANTHER" id="PTHR23048">
    <property type="entry name" value="MYOSIN LIGHT CHAIN 1, 3"/>
    <property type="match status" value="1"/>
</dbReference>
<dbReference type="Pfam" id="PF13202">
    <property type="entry name" value="EF-hand_5"/>
    <property type="match status" value="1"/>
</dbReference>
<gene>
    <name evidence="4" type="ORF">C2E21_7918</name>
</gene>
<organism evidence="4 5">
    <name type="scientific">Chlorella sorokiniana</name>
    <name type="common">Freshwater green alga</name>
    <dbReference type="NCBI Taxonomy" id="3076"/>
    <lineage>
        <taxon>Eukaryota</taxon>
        <taxon>Viridiplantae</taxon>
        <taxon>Chlorophyta</taxon>
        <taxon>core chlorophytes</taxon>
        <taxon>Trebouxiophyceae</taxon>
        <taxon>Chlorellales</taxon>
        <taxon>Chlorellaceae</taxon>
        <taxon>Chlorella clade</taxon>
        <taxon>Chlorella</taxon>
    </lineage>
</organism>
<dbReference type="Gene3D" id="1.10.238.10">
    <property type="entry name" value="EF-hand"/>
    <property type="match status" value="2"/>
</dbReference>
<dbReference type="PROSITE" id="PS00018">
    <property type="entry name" value="EF_HAND_1"/>
    <property type="match status" value="3"/>
</dbReference>
<keyword evidence="4" id="KW-0966">Cell projection</keyword>
<feature type="domain" description="EF-hand" evidence="3">
    <location>
        <begin position="43"/>
        <end position="78"/>
    </location>
</feature>
<accession>A0A2P6TGC7</accession>
<dbReference type="PROSITE" id="PS50222">
    <property type="entry name" value="EF_HAND_2"/>
    <property type="match status" value="3"/>
</dbReference>
<dbReference type="CDD" id="cd00051">
    <property type="entry name" value="EFh"/>
    <property type="match status" value="1"/>
</dbReference>
<dbReference type="Proteomes" id="UP000239899">
    <property type="component" value="Unassembled WGS sequence"/>
</dbReference>
<keyword evidence="4" id="KW-0969">Cilium</keyword>
<keyword evidence="5" id="KW-1185">Reference proteome</keyword>
<name>A0A2P6TGC7_CHLSO</name>
<dbReference type="EMBL" id="LHPG02000017">
    <property type="protein sequence ID" value="PRW33173.1"/>
    <property type="molecule type" value="Genomic_DNA"/>
</dbReference>
<dbReference type="OrthoDB" id="26525at2759"/>
<dbReference type="InterPro" id="IPR002048">
    <property type="entry name" value="EF_hand_dom"/>
</dbReference>
<keyword evidence="1" id="KW-0677">Repeat</keyword>
<evidence type="ECO:0000259" key="3">
    <source>
        <dbReference type="PROSITE" id="PS50222"/>
    </source>
</evidence>
<dbReference type="PANTHER" id="PTHR23048:SF0">
    <property type="entry name" value="CALMODULIN LIKE 3"/>
    <property type="match status" value="1"/>
</dbReference>
<dbReference type="GO" id="GO:0016460">
    <property type="term" value="C:myosin II complex"/>
    <property type="evidence" value="ECO:0007669"/>
    <property type="project" value="TreeGrafter"/>
</dbReference>
<comment type="caution">
    <text evidence="4">The sequence shown here is derived from an EMBL/GenBank/DDBJ whole genome shotgun (WGS) entry which is preliminary data.</text>
</comment>
<dbReference type="InterPro" id="IPR018247">
    <property type="entry name" value="EF_Hand_1_Ca_BS"/>
</dbReference>
<dbReference type="STRING" id="3076.A0A2P6TGC7"/>
<sequence length="152" mass="16281">MPLTATELAHCRCAFVTFDRNSDGVIDADELRAALVTLGHPAPSDAALQRMLETMDKDHSGAVEFEEFLQVIEAQKAQQVARCGEADTVAAYVALGGQPDKGGQVSVERLARTLAAFDLRIDLDRLLAEMDLDANGSVSYAEFKALLAGTAQ</sequence>
<keyword evidence="4" id="KW-0282">Flagellum</keyword>
<evidence type="ECO:0000256" key="1">
    <source>
        <dbReference type="ARBA" id="ARBA00022737"/>
    </source>
</evidence>
<dbReference type="GO" id="GO:0005509">
    <property type="term" value="F:calcium ion binding"/>
    <property type="evidence" value="ECO:0007669"/>
    <property type="project" value="InterPro"/>
</dbReference>